<dbReference type="AlphaFoldDB" id="A0A6H0Y401"/>
<dbReference type="Proteomes" id="UP000503462">
    <property type="component" value="Chromosome 5"/>
</dbReference>
<evidence type="ECO:0000313" key="1">
    <source>
        <dbReference type="EMBL" id="QIX01655.1"/>
    </source>
</evidence>
<reference evidence="1 2" key="1">
    <citation type="journal article" date="2016" name="Sci. Rep.">
        <title>Peltaster fructicola genome reveals evolution from an invasive phytopathogen to an ectophytic parasite.</title>
        <authorList>
            <person name="Xu C."/>
            <person name="Chen H."/>
            <person name="Gleason M.L."/>
            <person name="Xu J.R."/>
            <person name="Liu H."/>
            <person name="Zhang R."/>
            <person name="Sun G."/>
        </authorList>
    </citation>
    <scope>NUCLEOTIDE SEQUENCE [LARGE SCALE GENOMIC DNA]</scope>
    <source>
        <strain evidence="1 2">LNHT1506</strain>
    </source>
</reference>
<sequence>MPLPLYGDLPRDTIFLTSVRSVALDLGTLELKKDMIDDIVRQMKNTWYFRKADGTYLSASTTNTSVERWPARSIWDGKRWVRDETEPGFVWYFVATVCFRYERGFTTERKALTLDLQATAISSRSFAWSRPTAFVYKYLLESLGLPVDTPTVDTCNKIPYADIPRLSNLESMASEKRRDSAI</sequence>
<keyword evidence="2" id="KW-1185">Reference proteome</keyword>
<accession>A0A6H0Y401</accession>
<gene>
    <name evidence="1" type="ORF">AMS68_007172</name>
</gene>
<name>A0A6H0Y401_9PEZI</name>
<dbReference type="OrthoDB" id="288942at2759"/>
<evidence type="ECO:0000313" key="2">
    <source>
        <dbReference type="Proteomes" id="UP000503462"/>
    </source>
</evidence>
<protein>
    <submittedName>
        <fullName evidence="1">Uncharacterized protein</fullName>
    </submittedName>
</protein>
<proteinExistence type="predicted"/>
<dbReference type="EMBL" id="CP051143">
    <property type="protein sequence ID" value="QIX01655.1"/>
    <property type="molecule type" value="Genomic_DNA"/>
</dbReference>
<organism evidence="1 2">
    <name type="scientific">Peltaster fructicola</name>
    <dbReference type="NCBI Taxonomy" id="286661"/>
    <lineage>
        <taxon>Eukaryota</taxon>
        <taxon>Fungi</taxon>
        <taxon>Dikarya</taxon>
        <taxon>Ascomycota</taxon>
        <taxon>Pezizomycotina</taxon>
        <taxon>Dothideomycetes</taxon>
        <taxon>Dothideomycetes incertae sedis</taxon>
        <taxon>Peltaster</taxon>
    </lineage>
</organism>